<gene>
    <name evidence="1" type="ORF">BG04_1284</name>
</gene>
<dbReference type="HOGENOM" id="CLU_074519_0_0_9"/>
<dbReference type="SMART" id="SM00257">
    <property type="entry name" value="LysM"/>
    <property type="match status" value="1"/>
</dbReference>
<evidence type="ECO:0000313" key="2">
    <source>
        <dbReference type="Proteomes" id="UP000031829"/>
    </source>
</evidence>
<dbReference type="GeneID" id="93644759"/>
<dbReference type="InterPro" id="IPR050570">
    <property type="entry name" value="Cell_wall_metabolism_enzyme"/>
</dbReference>
<accession>A0A0B6AJF7</accession>
<dbReference type="InterPro" id="IPR011055">
    <property type="entry name" value="Dup_hybrid_motif"/>
</dbReference>
<dbReference type="Proteomes" id="UP000031829">
    <property type="component" value="Chromosome"/>
</dbReference>
<proteinExistence type="predicted"/>
<dbReference type="RefSeq" id="WP_034649031.1">
    <property type="nucleotide sequence ID" value="NZ_BCVB01000001.1"/>
</dbReference>
<dbReference type="Gene3D" id="2.70.70.10">
    <property type="entry name" value="Glucose Permease (Domain IIA)"/>
    <property type="match status" value="1"/>
</dbReference>
<dbReference type="PROSITE" id="PS51782">
    <property type="entry name" value="LYSM"/>
    <property type="match status" value="1"/>
</dbReference>
<dbReference type="GO" id="GO:0004222">
    <property type="term" value="F:metalloendopeptidase activity"/>
    <property type="evidence" value="ECO:0007669"/>
    <property type="project" value="TreeGrafter"/>
</dbReference>
<organism evidence="1 2">
    <name type="scientific">Priestia megaterium (strain ATCC 14581 / DSM 32 / CCUG 1817 / JCM 2506 / NBRC 15308 / NCIMB 9376 / NCTC 10342 / NRRL B-14308 / VKM B-512 / Ford 19)</name>
    <name type="common">Bacillus megaterium</name>
    <dbReference type="NCBI Taxonomy" id="1348623"/>
    <lineage>
        <taxon>Bacteria</taxon>
        <taxon>Bacillati</taxon>
        <taxon>Bacillota</taxon>
        <taxon>Bacilli</taxon>
        <taxon>Bacillales</taxon>
        <taxon>Bacillaceae</taxon>
        <taxon>Priestia</taxon>
    </lineage>
</organism>
<protein>
    <submittedName>
        <fullName evidence="1">LysM domain protein</fullName>
    </submittedName>
</protein>
<reference evidence="1 2" key="1">
    <citation type="journal article" date="2015" name="Genome Announc.">
        <title>Complete genome sequences for 35 biothreat assay-relevant bacillus species.</title>
        <authorList>
            <person name="Johnson S.L."/>
            <person name="Daligault H.E."/>
            <person name="Davenport K.W."/>
            <person name="Jaissle J."/>
            <person name="Frey K.G."/>
            <person name="Ladner J.T."/>
            <person name="Broomall S.M."/>
            <person name="Bishop-Lilly K.A."/>
            <person name="Bruce D.C."/>
            <person name="Gibbons H.S."/>
            <person name="Coyne S.R."/>
            <person name="Lo C.C."/>
            <person name="Meincke L."/>
            <person name="Munk A.C."/>
            <person name="Koroleva G.I."/>
            <person name="Rosenzweig C.N."/>
            <person name="Palacios G.F."/>
            <person name="Redden C.L."/>
            <person name="Minogue T.D."/>
            <person name="Chain P.S."/>
        </authorList>
    </citation>
    <scope>NUCLEOTIDE SEQUENCE [LARGE SCALE GENOMIC DNA]</scope>
    <source>
        <strain evidence="2">ATCC 14581 / DSM 32 / JCM 2506 / NBRC 15308 / NCIMB 9376 / NCTC 10342 / NRRL B-14308 / VKM B-512</strain>
    </source>
</reference>
<dbReference type="SUPFAM" id="SSF51261">
    <property type="entry name" value="Duplicated hybrid motif"/>
    <property type="match status" value="1"/>
</dbReference>
<dbReference type="CDD" id="cd12797">
    <property type="entry name" value="M23_peptidase"/>
    <property type="match status" value="1"/>
</dbReference>
<dbReference type="InterPro" id="IPR016047">
    <property type="entry name" value="M23ase_b-sheet_dom"/>
</dbReference>
<dbReference type="KEGG" id="bmeg:BG04_1284"/>
<dbReference type="InterPro" id="IPR018392">
    <property type="entry name" value="LysM"/>
</dbReference>
<name>A0A0B6AJF7_PRIM2</name>
<dbReference type="AlphaFoldDB" id="A0A0B6AJF7"/>
<dbReference type="EMBL" id="CP009920">
    <property type="protein sequence ID" value="AJI23666.1"/>
    <property type="molecule type" value="Genomic_DNA"/>
</dbReference>
<dbReference type="Pfam" id="PF01551">
    <property type="entry name" value="Peptidase_M23"/>
    <property type="match status" value="1"/>
</dbReference>
<dbReference type="PANTHER" id="PTHR21666:SF290">
    <property type="entry name" value="PEPTIDASE M23 DOMAIN PROTEIN"/>
    <property type="match status" value="1"/>
</dbReference>
<dbReference type="InterPro" id="IPR036779">
    <property type="entry name" value="LysM_dom_sf"/>
</dbReference>
<dbReference type="CDD" id="cd00118">
    <property type="entry name" value="LysM"/>
    <property type="match status" value="1"/>
</dbReference>
<dbReference type="Gene3D" id="3.10.350.10">
    <property type="entry name" value="LysM domain"/>
    <property type="match status" value="1"/>
</dbReference>
<evidence type="ECO:0000313" key="1">
    <source>
        <dbReference type="EMBL" id="AJI23666.1"/>
    </source>
</evidence>
<sequence>MIDVLRRILVVLVMGLCIGLLFLGGQMVKAEEKQWEWPVEGVLTDIFGSRHAKHFGIDIAAPVGTQVYAVAKGVVSRSYYSNTYGQVVFIKQTNGYETVYAHLEERFVAEGNRVAAGQNIGRVGNTGRSSGAHLHFEVHQGRWNPDKTNAVNPLAKLDKQKLSAYVKSDLAATVFQQLHQTSDNCILIHQGDTLSELAVKYEVDMDQLRKWNHLENTMLNAGQVLKISP</sequence>
<dbReference type="PANTHER" id="PTHR21666">
    <property type="entry name" value="PEPTIDASE-RELATED"/>
    <property type="match status" value="1"/>
</dbReference>
<dbReference type="Pfam" id="PF01476">
    <property type="entry name" value="LysM"/>
    <property type="match status" value="1"/>
</dbReference>
<dbReference type="SUPFAM" id="SSF54106">
    <property type="entry name" value="LysM domain"/>
    <property type="match status" value="1"/>
</dbReference>